<evidence type="ECO:0008006" key="5">
    <source>
        <dbReference type="Google" id="ProtNLM"/>
    </source>
</evidence>
<dbReference type="InterPro" id="IPR058329">
    <property type="entry name" value="Arp1_N"/>
</dbReference>
<protein>
    <recommendedName>
        <fullName evidence="5">Amidase domain-containing protein</fullName>
    </recommendedName>
</protein>
<evidence type="ECO:0000259" key="2">
    <source>
        <dbReference type="Pfam" id="PF26053"/>
    </source>
</evidence>
<evidence type="ECO:0000313" key="3">
    <source>
        <dbReference type="EMBL" id="KAK5701707.1"/>
    </source>
</evidence>
<dbReference type="InterPro" id="IPR036928">
    <property type="entry name" value="AS_sf"/>
</dbReference>
<sequence length="364" mass="40163">MADSYLVGPGPQESRPPFIIRNGRLLSLDDQPDVKYLVQISDEAHYPKSELPSLSSLATVLSLHEAAQEVTIEWLSNTVSQYIDHDDVWHPAFLQGIVLNTPVSRKAVISAAAGEWLRQHNTDDFAELDLSSSGNGTIDVAVPSRLQQQASREKPLMNLRIAVKDSFHLRGVPTSICNRSYRDTYGKQPTTAASIKTLVDAGCIVVGKVKMTAFGNWEEPVDYIDFEAPWNPRADGHQSSGGSSSGSAAASAAYEWLDIAMGADSDEQVRLAKLFTADLEKTLEAQAEIVSFEEDWAANPPAEANGLGLQEYMTPGVNNIWYDDYHNADAFREQHWKLFDKAPYIDPFVTAKWSAQSVPNTYIT</sequence>
<evidence type="ECO:0000259" key="1">
    <source>
        <dbReference type="Pfam" id="PF01425"/>
    </source>
</evidence>
<accession>A0AAN7WC10</accession>
<organism evidence="3 4">
    <name type="scientific">Elasticomyces elasticus</name>
    <dbReference type="NCBI Taxonomy" id="574655"/>
    <lineage>
        <taxon>Eukaryota</taxon>
        <taxon>Fungi</taxon>
        <taxon>Dikarya</taxon>
        <taxon>Ascomycota</taxon>
        <taxon>Pezizomycotina</taxon>
        <taxon>Dothideomycetes</taxon>
        <taxon>Dothideomycetidae</taxon>
        <taxon>Mycosphaerellales</taxon>
        <taxon>Teratosphaeriaceae</taxon>
        <taxon>Elasticomyces</taxon>
    </lineage>
</organism>
<feature type="domain" description="Scytalone dehydratase-like protein Arp1 N-terminal" evidence="2">
    <location>
        <begin position="54"/>
        <end position="125"/>
    </location>
</feature>
<gene>
    <name evidence="3" type="ORF">LTR97_004525</name>
</gene>
<name>A0AAN7WC10_9PEZI</name>
<dbReference type="Gene3D" id="3.90.1300.10">
    <property type="entry name" value="Amidase signature (AS) domain"/>
    <property type="match status" value="1"/>
</dbReference>
<proteinExistence type="predicted"/>
<dbReference type="PANTHER" id="PTHR46310">
    <property type="entry name" value="AMIDASE 1"/>
    <property type="match status" value="1"/>
</dbReference>
<dbReference type="SUPFAM" id="SSF75304">
    <property type="entry name" value="Amidase signature (AS) enzymes"/>
    <property type="match status" value="1"/>
</dbReference>
<dbReference type="PANTHER" id="PTHR46310:SF7">
    <property type="entry name" value="AMIDASE 1"/>
    <property type="match status" value="1"/>
</dbReference>
<dbReference type="Pfam" id="PF01425">
    <property type="entry name" value="Amidase"/>
    <property type="match status" value="1"/>
</dbReference>
<comment type="caution">
    <text evidence="3">The sequence shown here is derived from an EMBL/GenBank/DDBJ whole genome shotgun (WGS) entry which is preliminary data.</text>
</comment>
<feature type="domain" description="Amidase" evidence="1">
    <location>
        <begin position="150"/>
        <end position="267"/>
    </location>
</feature>
<dbReference type="Pfam" id="PF26053">
    <property type="entry name" value="DUF8016"/>
    <property type="match status" value="1"/>
</dbReference>
<evidence type="ECO:0000313" key="4">
    <source>
        <dbReference type="Proteomes" id="UP001310594"/>
    </source>
</evidence>
<dbReference type="InterPro" id="IPR023631">
    <property type="entry name" value="Amidase_dom"/>
</dbReference>
<dbReference type="AlphaFoldDB" id="A0AAN7WC10"/>
<dbReference type="EMBL" id="JAVRQU010000006">
    <property type="protein sequence ID" value="KAK5701707.1"/>
    <property type="molecule type" value="Genomic_DNA"/>
</dbReference>
<dbReference type="Proteomes" id="UP001310594">
    <property type="component" value="Unassembled WGS sequence"/>
</dbReference>
<reference evidence="3" key="1">
    <citation type="submission" date="2023-08" db="EMBL/GenBank/DDBJ databases">
        <title>Black Yeasts Isolated from many extreme environments.</title>
        <authorList>
            <person name="Coleine C."/>
            <person name="Stajich J.E."/>
            <person name="Selbmann L."/>
        </authorList>
    </citation>
    <scope>NUCLEOTIDE SEQUENCE</scope>
    <source>
        <strain evidence="3">CCFEE 5810</strain>
    </source>
</reference>